<keyword evidence="4 5" id="KW-0472">Membrane</keyword>
<evidence type="ECO:0000256" key="2">
    <source>
        <dbReference type="ARBA" id="ARBA00022692"/>
    </source>
</evidence>
<dbReference type="Pfam" id="PF04191">
    <property type="entry name" value="PEMT"/>
    <property type="match status" value="1"/>
</dbReference>
<feature type="transmembrane region" description="Helical" evidence="5">
    <location>
        <begin position="6"/>
        <end position="24"/>
    </location>
</feature>
<name>A0A2S3Z5L3_9MICO</name>
<reference evidence="6 7" key="1">
    <citation type="submission" date="2018-01" db="EMBL/GenBank/DDBJ databases">
        <title>Cryobacterium sp. nov., from glaciers in China.</title>
        <authorList>
            <person name="Liu Q."/>
            <person name="Xin Y.-H."/>
        </authorList>
    </citation>
    <scope>NUCLEOTIDE SEQUENCE [LARGE SCALE GENOMIC DNA]</scope>
    <source>
        <strain evidence="6 7">TMB1-8</strain>
    </source>
</reference>
<gene>
    <name evidence="6" type="ORF">C3B59_16580</name>
</gene>
<dbReference type="Gene3D" id="1.20.120.1630">
    <property type="match status" value="1"/>
</dbReference>
<evidence type="ECO:0000256" key="3">
    <source>
        <dbReference type="ARBA" id="ARBA00022989"/>
    </source>
</evidence>
<proteinExistence type="predicted"/>
<feature type="transmembrane region" description="Helical" evidence="5">
    <location>
        <begin position="31"/>
        <end position="51"/>
    </location>
</feature>
<dbReference type="EMBL" id="PPXF01000065">
    <property type="protein sequence ID" value="POH59528.1"/>
    <property type="molecule type" value="Genomic_DNA"/>
</dbReference>
<evidence type="ECO:0000313" key="6">
    <source>
        <dbReference type="EMBL" id="POH59528.1"/>
    </source>
</evidence>
<feature type="transmembrane region" description="Helical" evidence="5">
    <location>
        <begin position="95"/>
        <end position="118"/>
    </location>
</feature>
<protein>
    <recommendedName>
        <fullName evidence="8">Isoprenylcysteine carboxylmethyltransferase family protein</fullName>
    </recommendedName>
</protein>
<evidence type="ECO:0000256" key="5">
    <source>
        <dbReference type="SAM" id="Phobius"/>
    </source>
</evidence>
<dbReference type="GO" id="GO:0012505">
    <property type="term" value="C:endomembrane system"/>
    <property type="evidence" value="ECO:0007669"/>
    <property type="project" value="UniProtKB-SubCell"/>
</dbReference>
<dbReference type="InterPro" id="IPR052527">
    <property type="entry name" value="Metal_cation-efflux_comp"/>
</dbReference>
<dbReference type="AlphaFoldDB" id="A0A2S3Z5L3"/>
<dbReference type="RefSeq" id="WP_103432317.1">
    <property type="nucleotide sequence ID" value="NZ_PPXF01000065.1"/>
</dbReference>
<dbReference type="PANTHER" id="PTHR43847:SF1">
    <property type="entry name" value="BLL3993 PROTEIN"/>
    <property type="match status" value="1"/>
</dbReference>
<comment type="caution">
    <text evidence="6">The sequence shown here is derived from an EMBL/GenBank/DDBJ whole genome shotgun (WGS) entry which is preliminary data.</text>
</comment>
<sequence length="153" mass="16041">MKRALASGLVFVQILLLVGLLVLPHGTVWPVNGFVVATAIALIAVGVALAVQGSTTLGPAMTASPIPRDDAPLATNGVYAVVRNPIYTGLMSGGLGLVVIGSSLMHVVVWVALIGLLAGKTRWEEQMLFEEHPAYSDYAARVGRFLPGVGRIR</sequence>
<evidence type="ECO:0000313" key="7">
    <source>
        <dbReference type="Proteomes" id="UP000237104"/>
    </source>
</evidence>
<accession>A0A2S3Z5L3</accession>
<keyword evidence="2 5" id="KW-0812">Transmembrane</keyword>
<organism evidence="6 7">
    <name type="scientific">Cryobacterium zongtaii</name>
    <dbReference type="NCBI Taxonomy" id="1259217"/>
    <lineage>
        <taxon>Bacteria</taxon>
        <taxon>Bacillati</taxon>
        <taxon>Actinomycetota</taxon>
        <taxon>Actinomycetes</taxon>
        <taxon>Micrococcales</taxon>
        <taxon>Microbacteriaceae</taxon>
        <taxon>Cryobacterium</taxon>
    </lineage>
</organism>
<dbReference type="InterPro" id="IPR007318">
    <property type="entry name" value="Phopholipid_MeTrfase"/>
</dbReference>
<dbReference type="Proteomes" id="UP000237104">
    <property type="component" value="Unassembled WGS sequence"/>
</dbReference>
<comment type="subcellular location">
    <subcellularLocation>
        <location evidence="1">Endomembrane system</location>
        <topology evidence="1">Multi-pass membrane protein</topology>
    </subcellularLocation>
</comment>
<dbReference type="OrthoDB" id="941586at2"/>
<keyword evidence="3 5" id="KW-1133">Transmembrane helix</keyword>
<evidence type="ECO:0000256" key="1">
    <source>
        <dbReference type="ARBA" id="ARBA00004127"/>
    </source>
</evidence>
<evidence type="ECO:0000256" key="4">
    <source>
        <dbReference type="ARBA" id="ARBA00023136"/>
    </source>
</evidence>
<dbReference type="PANTHER" id="PTHR43847">
    <property type="entry name" value="BLL3993 PROTEIN"/>
    <property type="match status" value="1"/>
</dbReference>
<evidence type="ECO:0008006" key="8">
    <source>
        <dbReference type="Google" id="ProtNLM"/>
    </source>
</evidence>